<comment type="caution">
    <text evidence="2">The sequence shown here is derived from an EMBL/GenBank/DDBJ whole genome shotgun (WGS) entry which is preliminary data.</text>
</comment>
<feature type="region of interest" description="Disordered" evidence="1">
    <location>
        <begin position="48"/>
        <end position="72"/>
    </location>
</feature>
<proteinExistence type="predicted"/>
<feature type="non-terminal residue" evidence="2">
    <location>
        <position position="1"/>
    </location>
</feature>
<accession>W1YP65</accession>
<evidence type="ECO:0000256" key="1">
    <source>
        <dbReference type="SAM" id="MobiDB-lite"/>
    </source>
</evidence>
<reference evidence="2" key="1">
    <citation type="submission" date="2013-12" db="EMBL/GenBank/DDBJ databases">
        <title>A Varibaculum cambriense genome reconstructed from a premature infant gut community with otherwise low bacterial novelty that shifts toward anaerobic metabolism during the third week of life.</title>
        <authorList>
            <person name="Brown C.T."/>
            <person name="Sharon I."/>
            <person name="Thomas B.C."/>
            <person name="Castelle C.J."/>
            <person name="Morowitz M.J."/>
            <person name="Banfield J.F."/>
        </authorList>
    </citation>
    <scope>NUCLEOTIDE SEQUENCE</scope>
</reference>
<gene>
    <name evidence="2" type="ORF">Q604_UNBC02455G0001</name>
</gene>
<protein>
    <submittedName>
        <fullName evidence="2">Beta-glucosidase</fullName>
    </submittedName>
</protein>
<organism evidence="2">
    <name type="scientific">human gut metagenome</name>
    <dbReference type="NCBI Taxonomy" id="408170"/>
    <lineage>
        <taxon>unclassified sequences</taxon>
        <taxon>metagenomes</taxon>
        <taxon>organismal metagenomes</taxon>
    </lineage>
</organism>
<dbReference type="EMBL" id="AZMM01002455">
    <property type="protein sequence ID" value="ETJ43540.1"/>
    <property type="molecule type" value="Genomic_DNA"/>
</dbReference>
<feature type="non-terminal residue" evidence="2">
    <location>
        <position position="72"/>
    </location>
</feature>
<sequence>GHRFAWVLPAGTYTFYVGSDVRSAQAAGSVEVEETLVVEQLEQAAAPAADHPFERLARQEDESGTIVRGSEP</sequence>
<evidence type="ECO:0000313" key="2">
    <source>
        <dbReference type="EMBL" id="ETJ43540.1"/>
    </source>
</evidence>
<feature type="compositionally biased region" description="Basic and acidic residues" evidence="1">
    <location>
        <begin position="51"/>
        <end position="61"/>
    </location>
</feature>
<name>W1YP65_9ZZZZ</name>
<dbReference type="AlphaFoldDB" id="W1YP65"/>